<comment type="caution">
    <text evidence="2">The sequence shown here is derived from an EMBL/GenBank/DDBJ whole genome shotgun (WGS) entry which is preliminary data.</text>
</comment>
<accession>A0A8H5FVA8</accession>
<dbReference type="AlphaFoldDB" id="A0A8H5FVA8"/>
<sequence length="231" mass="25866">MSRSRSVIADTDDYVVVRGDYAPIVCDARPPEPPIDHQYPLTFHEGDDGEGERMPDYNHRRDERPAGSEAGHLEAGFAVTERNVGADKPHDVVMAHPIPIYRPIVRPEILYNYPPVAARFDEVSKLTFCFVPGGDRLNHQQVDECTDLLLDLLGWGVPLEYMVDLGFSLPGVIWLCAKLRLRLSWGIVLRAQEARIPFHSLSIMPEGYPDSKYSPSPPPSPSLSFDSESLD</sequence>
<feature type="compositionally biased region" description="Basic and acidic residues" evidence="1">
    <location>
        <begin position="51"/>
        <end position="66"/>
    </location>
</feature>
<proteinExistence type="predicted"/>
<gene>
    <name evidence="2" type="ORF">D9756_008643</name>
</gene>
<feature type="region of interest" description="Disordered" evidence="1">
    <location>
        <begin position="35"/>
        <end position="73"/>
    </location>
</feature>
<evidence type="ECO:0000313" key="2">
    <source>
        <dbReference type="EMBL" id="KAF5350456.1"/>
    </source>
</evidence>
<reference evidence="2 3" key="1">
    <citation type="journal article" date="2020" name="ISME J.">
        <title>Uncovering the hidden diversity of litter-decomposition mechanisms in mushroom-forming fungi.</title>
        <authorList>
            <person name="Floudas D."/>
            <person name="Bentzer J."/>
            <person name="Ahren D."/>
            <person name="Johansson T."/>
            <person name="Persson P."/>
            <person name="Tunlid A."/>
        </authorList>
    </citation>
    <scope>NUCLEOTIDE SEQUENCE [LARGE SCALE GENOMIC DNA]</scope>
    <source>
        <strain evidence="2 3">CBS 146.42</strain>
    </source>
</reference>
<evidence type="ECO:0000256" key="1">
    <source>
        <dbReference type="SAM" id="MobiDB-lite"/>
    </source>
</evidence>
<name>A0A8H5FVA8_9AGAR</name>
<protein>
    <submittedName>
        <fullName evidence="2">Uncharacterized protein</fullName>
    </submittedName>
</protein>
<feature type="compositionally biased region" description="Low complexity" evidence="1">
    <location>
        <begin position="222"/>
        <end position="231"/>
    </location>
</feature>
<organism evidence="2 3">
    <name type="scientific">Leucocoprinus leucothites</name>
    <dbReference type="NCBI Taxonomy" id="201217"/>
    <lineage>
        <taxon>Eukaryota</taxon>
        <taxon>Fungi</taxon>
        <taxon>Dikarya</taxon>
        <taxon>Basidiomycota</taxon>
        <taxon>Agaricomycotina</taxon>
        <taxon>Agaricomycetes</taxon>
        <taxon>Agaricomycetidae</taxon>
        <taxon>Agaricales</taxon>
        <taxon>Agaricineae</taxon>
        <taxon>Agaricaceae</taxon>
        <taxon>Leucocoprinus</taxon>
    </lineage>
</organism>
<keyword evidence="3" id="KW-1185">Reference proteome</keyword>
<feature type="region of interest" description="Disordered" evidence="1">
    <location>
        <begin position="209"/>
        <end position="231"/>
    </location>
</feature>
<evidence type="ECO:0000313" key="3">
    <source>
        <dbReference type="Proteomes" id="UP000559027"/>
    </source>
</evidence>
<dbReference type="Proteomes" id="UP000559027">
    <property type="component" value="Unassembled WGS sequence"/>
</dbReference>
<dbReference type="EMBL" id="JAACJO010000014">
    <property type="protein sequence ID" value="KAF5350456.1"/>
    <property type="molecule type" value="Genomic_DNA"/>
</dbReference>
<dbReference type="OrthoDB" id="3270652at2759"/>